<dbReference type="InterPro" id="IPR016040">
    <property type="entry name" value="NAD(P)-bd_dom"/>
</dbReference>
<dbReference type="SUPFAM" id="SSF51735">
    <property type="entry name" value="NAD(P)-binding Rossmann-fold domains"/>
    <property type="match status" value="1"/>
</dbReference>
<protein>
    <submittedName>
        <fullName evidence="2">NADH-flavin reductase</fullName>
    </submittedName>
</protein>
<evidence type="ECO:0000313" key="4">
    <source>
        <dbReference type="Proteomes" id="UP000255108"/>
    </source>
</evidence>
<dbReference type="RefSeq" id="WP_115227671.1">
    <property type="nucleotide sequence ID" value="NZ_CAWOLO010000003.1"/>
</dbReference>
<keyword evidence="5" id="KW-1185">Reference proteome</keyword>
<reference evidence="2 4" key="1">
    <citation type="submission" date="2018-06" db="EMBL/GenBank/DDBJ databases">
        <authorList>
            <consortium name="Pathogen Informatics"/>
            <person name="Doyle S."/>
        </authorList>
    </citation>
    <scope>NUCLEOTIDE SEQUENCE [LARGE SCALE GENOMIC DNA]</scope>
    <source>
        <strain evidence="2 4">NCTC11159</strain>
    </source>
</reference>
<dbReference type="PANTHER" id="PTHR43355:SF2">
    <property type="entry name" value="FLAVIN REDUCTASE (NADPH)"/>
    <property type="match status" value="1"/>
</dbReference>
<dbReference type="OrthoDB" id="7352421at2"/>
<dbReference type="PANTHER" id="PTHR43355">
    <property type="entry name" value="FLAVIN REDUCTASE (NADPH)"/>
    <property type="match status" value="1"/>
</dbReference>
<dbReference type="Proteomes" id="UP000295794">
    <property type="component" value="Unassembled WGS sequence"/>
</dbReference>
<dbReference type="GO" id="GO:0016646">
    <property type="term" value="F:oxidoreductase activity, acting on the CH-NH group of donors, NAD or NADP as acceptor"/>
    <property type="evidence" value="ECO:0007669"/>
    <property type="project" value="TreeGrafter"/>
</dbReference>
<dbReference type="Gene3D" id="3.40.50.720">
    <property type="entry name" value="NAD(P)-binding Rossmann-like Domain"/>
    <property type="match status" value="1"/>
</dbReference>
<feature type="domain" description="NAD(P)-binding" evidence="1">
    <location>
        <begin position="7"/>
        <end position="197"/>
    </location>
</feature>
<accession>A0A377Q9R5</accession>
<evidence type="ECO:0000313" key="5">
    <source>
        <dbReference type="Proteomes" id="UP000295794"/>
    </source>
</evidence>
<dbReference type="EMBL" id="SMBT01000003">
    <property type="protein sequence ID" value="TCU88459.1"/>
    <property type="molecule type" value="Genomic_DNA"/>
</dbReference>
<gene>
    <name evidence="3" type="ORF">EV682_10342</name>
    <name evidence="2" type="ORF">NCTC11159_02543</name>
</gene>
<dbReference type="AlphaFoldDB" id="A0A377Q9R5"/>
<reference evidence="3 5" key="2">
    <citation type="submission" date="2019-03" db="EMBL/GenBank/DDBJ databases">
        <title>Genomic Encyclopedia of Type Strains, Phase IV (KMG-IV): sequencing the most valuable type-strain genomes for metagenomic binning, comparative biology and taxonomic classification.</title>
        <authorList>
            <person name="Goeker M."/>
        </authorList>
    </citation>
    <scope>NUCLEOTIDE SEQUENCE [LARGE SCALE GENOMIC DNA]</scope>
    <source>
        <strain evidence="3 5">DSM 3764</strain>
    </source>
</reference>
<dbReference type="Pfam" id="PF13460">
    <property type="entry name" value="NAD_binding_10"/>
    <property type="match status" value="1"/>
</dbReference>
<sequence>MKIAIIGATGYVGSKLLNEALERGHQVSALVQNISKLPAHAALTAVKTDVNNEASLSAQLAGHDLVISAFSGHAAGDVYQYFVDGFQHILNSVKASAVPRFLVVGGAGSLEVAPGVQVVDTPSFPAEWKGSALGARTALELLRKESTLDWTLLSPSAHLEPGTRTGQFRLGGDQLLLDAQGESRISVEDFAVAMLDEAENAQHSRQRFTVGY</sequence>
<evidence type="ECO:0000259" key="1">
    <source>
        <dbReference type="Pfam" id="PF13460"/>
    </source>
</evidence>
<evidence type="ECO:0000313" key="2">
    <source>
        <dbReference type="EMBL" id="STQ91470.1"/>
    </source>
</evidence>
<proteinExistence type="predicted"/>
<name>A0A377Q9R5_9NEIS</name>
<dbReference type="CDD" id="cd05244">
    <property type="entry name" value="BVR-B_like_SDR_a"/>
    <property type="match status" value="1"/>
</dbReference>
<evidence type="ECO:0000313" key="3">
    <source>
        <dbReference type="EMBL" id="TCU88459.1"/>
    </source>
</evidence>
<dbReference type="Proteomes" id="UP000255108">
    <property type="component" value="Unassembled WGS sequence"/>
</dbReference>
<dbReference type="EMBL" id="UGHR01000001">
    <property type="protein sequence ID" value="STQ91470.1"/>
    <property type="molecule type" value="Genomic_DNA"/>
</dbReference>
<dbReference type="InterPro" id="IPR051606">
    <property type="entry name" value="Polyketide_Oxido-like"/>
</dbReference>
<organism evidence="2 4">
    <name type="scientific">Iodobacter fluviatilis</name>
    <dbReference type="NCBI Taxonomy" id="537"/>
    <lineage>
        <taxon>Bacteria</taxon>
        <taxon>Pseudomonadati</taxon>
        <taxon>Pseudomonadota</taxon>
        <taxon>Betaproteobacteria</taxon>
        <taxon>Neisseriales</taxon>
        <taxon>Chitinibacteraceae</taxon>
        <taxon>Iodobacter</taxon>
    </lineage>
</organism>
<dbReference type="InterPro" id="IPR036291">
    <property type="entry name" value="NAD(P)-bd_dom_sf"/>
</dbReference>